<name>A0A127PEZ7_9BURK</name>
<sequence>MCPNRFHFGADLSRGARPERGRESEQRIRCDLPAHLHQALADAGGAIRQSAAFGLAADDGRYLGRIMPRRLRPYETPEIRLQIDQNGRIERGNALIHQPGLRPVVVHERRIVDSAQVAAAVLRHLIKGEHRGCAVGLDGLRSVRDVRAIGTVPGRPRACADPHQVSINDIRVNTLALHLRQ</sequence>
<proteinExistence type="predicted"/>
<reference evidence="2 3" key="1">
    <citation type="submission" date="2015-11" db="EMBL/GenBank/DDBJ databases">
        <title>Exploring the genomic traits of fungus-feeding bacterial genus Collimonas.</title>
        <authorList>
            <person name="Song C."/>
            <person name="Schmidt R."/>
            <person name="de Jager V."/>
            <person name="Krzyzanowska D."/>
            <person name="Jongedijk E."/>
            <person name="Cankar K."/>
            <person name="Beekwilder J."/>
            <person name="van Veen A."/>
            <person name="de Boer W."/>
            <person name="van Veen J.A."/>
            <person name="Garbeva P."/>
        </authorList>
    </citation>
    <scope>NUCLEOTIDE SEQUENCE [LARGE SCALE GENOMIC DNA]</scope>
    <source>
        <strain evidence="2 3">Ter6</strain>
    </source>
</reference>
<evidence type="ECO:0000256" key="1">
    <source>
        <dbReference type="SAM" id="MobiDB-lite"/>
    </source>
</evidence>
<evidence type="ECO:0000313" key="3">
    <source>
        <dbReference type="Proteomes" id="UP000072421"/>
    </source>
</evidence>
<dbReference type="AlphaFoldDB" id="A0A127PEZ7"/>
<protein>
    <submittedName>
        <fullName evidence="2">Uncharacterized protein</fullName>
    </submittedName>
</protein>
<dbReference type="Proteomes" id="UP000072421">
    <property type="component" value="Chromosome"/>
</dbReference>
<feature type="compositionally biased region" description="Basic and acidic residues" evidence="1">
    <location>
        <begin position="14"/>
        <end position="24"/>
    </location>
</feature>
<evidence type="ECO:0000313" key="2">
    <source>
        <dbReference type="EMBL" id="AMO96001.1"/>
    </source>
</evidence>
<gene>
    <name evidence="2" type="ORF">CFter6_3367</name>
</gene>
<dbReference type="EMBL" id="CP013232">
    <property type="protein sequence ID" value="AMO96001.1"/>
    <property type="molecule type" value="Genomic_DNA"/>
</dbReference>
<organism evidence="2">
    <name type="scientific">Collimonas fungivorans</name>
    <dbReference type="NCBI Taxonomy" id="158899"/>
    <lineage>
        <taxon>Bacteria</taxon>
        <taxon>Pseudomonadati</taxon>
        <taxon>Pseudomonadota</taxon>
        <taxon>Betaproteobacteria</taxon>
        <taxon>Burkholderiales</taxon>
        <taxon>Oxalobacteraceae</taxon>
        <taxon>Collimonas</taxon>
    </lineage>
</organism>
<accession>A0A127PEZ7</accession>
<feature type="region of interest" description="Disordered" evidence="1">
    <location>
        <begin position="1"/>
        <end position="24"/>
    </location>
</feature>